<gene>
    <name evidence="2" type="ORF">SNEC2469_LOCUS18690</name>
</gene>
<evidence type="ECO:0000256" key="1">
    <source>
        <dbReference type="SAM" id="Coils"/>
    </source>
</evidence>
<evidence type="ECO:0000313" key="2">
    <source>
        <dbReference type="EMBL" id="CAE7659094.1"/>
    </source>
</evidence>
<feature type="non-terminal residue" evidence="2">
    <location>
        <position position="80"/>
    </location>
</feature>
<dbReference type="AlphaFoldDB" id="A0A812W1K3"/>
<keyword evidence="3" id="KW-1185">Reference proteome</keyword>
<evidence type="ECO:0000313" key="3">
    <source>
        <dbReference type="Proteomes" id="UP000601435"/>
    </source>
</evidence>
<protein>
    <submittedName>
        <fullName evidence="2">Uncharacterized protein</fullName>
    </submittedName>
</protein>
<comment type="caution">
    <text evidence="2">The sequence shown here is derived from an EMBL/GenBank/DDBJ whole genome shotgun (WGS) entry which is preliminary data.</text>
</comment>
<feature type="coiled-coil region" evidence="1">
    <location>
        <begin position="22"/>
        <end position="56"/>
    </location>
</feature>
<dbReference type="Proteomes" id="UP000601435">
    <property type="component" value="Unassembled WGS sequence"/>
</dbReference>
<organism evidence="2 3">
    <name type="scientific">Symbiodinium necroappetens</name>
    <dbReference type="NCBI Taxonomy" id="1628268"/>
    <lineage>
        <taxon>Eukaryota</taxon>
        <taxon>Sar</taxon>
        <taxon>Alveolata</taxon>
        <taxon>Dinophyceae</taxon>
        <taxon>Suessiales</taxon>
        <taxon>Symbiodiniaceae</taxon>
        <taxon>Symbiodinium</taxon>
    </lineage>
</organism>
<keyword evidence="1" id="KW-0175">Coiled coil</keyword>
<name>A0A812W1K3_9DINO</name>
<proteinExistence type="predicted"/>
<dbReference type="EMBL" id="CAJNJA010031642">
    <property type="protein sequence ID" value="CAE7659094.1"/>
    <property type="molecule type" value="Genomic_DNA"/>
</dbReference>
<reference evidence="2" key="1">
    <citation type="submission" date="2021-02" db="EMBL/GenBank/DDBJ databases">
        <authorList>
            <person name="Dougan E. K."/>
            <person name="Rhodes N."/>
            <person name="Thang M."/>
            <person name="Chan C."/>
        </authorList>
    </citation>
    <scope>NUCLEOTIDE SEQUENCE</scope>
</reference>
<sequence>MGSGSSVPAVPAKVEDWLQKVIDKEREERAWLEKRYDEEKAKADELRSELEALRRLLPGSAEADACVVQRPTTPNRTSKQ</sequence>
<accession>A0A812W1K3</accession>
<dbReference type="OrthoDB" id="10432044at2759"/>